<dbReference type="Pfam" id="PF24476">
    <property type="entry name" value="DUF7580"/>
    <property type="match status" value="1"/>
</dbReference>
<dbReference type="PANTHER" id="PTHR35186">
    <property type="entry name" value="ANK_REP_REGION DOMAIN-CONTAINING PROTEIN"/>
    <property type="match status" value="1"/>
</dbReference>
<evidence type="ECO:0000313" key="3">
    <source>
        <dbReference type="EMBL" id="KAK0644433.1"/>
    </source>
</evidence>
<dbReference type="EMBL" id="JAULSV010000005">
    <property type="protein sequence ID" value="KAK0644433.1"/>
    <property type="molecule type" value="Genomic_DNA"/>
</dbReference>
<protein>
    <recommendedName>
        <fullName evidence="2">DUF7580 domain-containing protein</fullName>
    </recommendedName>
</protein>
<dbReference type="InterPro" id="IPR056002">
    <property type="entry name" value="DUF7580"/>
</dbReference>
<feature type="domain" description="DUF7580" evidence="2">
    <location>
        <begin position="388"/>
        <end position="600"/>
    </location>
</feature>
<accession>A0AA39Y1Y7</accession>
<dbReference type="AlphaFoldDB" id="A0AA39Y1Y7"/>
<dbReference type="Proteomes" id="UP001174936">
    <property type="component" value="Unassembled WGS sequence"/>
</dbReference>
<proteinExistence type="predicted"/>
<comment type="caution">
    <text evidence="3">The sequence shown here is derived from an EMBL/GenBank/DDBJ whole genome shotgun (WGS) entry which is preliminary data.</text>
</comment>
<feature type="region of interest" description="Disordered" evidence="1">
    <location>
        <begin position="312"/>
        <end position="350"/>
    </location>
</feature>
<evidence type="ECO:0000313" key="4">
    <source>
        <dbReference type="Proteomes" id="UP001174936"/>
    </source>
</evidence>
<reference evidence="3" key="1">
    <citation type="submission" date="2023-06" db="EMBL/GenBank/DDBJ databases">
        <title>Genome-scale phylogeny and comparative genomics of the fungal order Sordariales.</title>
        <authorList>
            <consortium name="Lawrence Berkeley National Laboratory"/>
            <person name="Hensen N."/>
            <person name="Bonometti L."/>
            <person name="Westerberg I."/>
            <person name="Brannstrom I.O."/>
            <person name="Guillou S."/>
            <person name="Cros-Aarteil S."/>
            <person name="Calhoun S."/>
            <person name="Haridas S."/>
            <person name="Kuo A."/>
            <person name="Mondo S."/>
            <person name="Pangilinan J."/>
            <person name="Riley R."/>
            <person name="Labutti K."/>
            <person name="Andreopoulos B."/>
            <person name="Lipzen A."/>
            <person name="Chen C."/>
            <person name="Yanf M."/>
            <person name="Daum C."/>
            <person name="Ng V."/>
            <person name="Clum A."/>
            <person name="Steindorff A."/>
            <person name="Ohm R."/>
            <person name="Martin F."/>
            <person name="Silar P."/>
            <person name="Natvig D."/>
            <person name="Lalanne C."/>
            <person name="Gautier V."/>
            <person name="Ament-Velasquez S.L."/>
            <person name="Kruys A."/>
            <person name="Hutchinson M.I."/>
            <person name="Powell A.J."/>
            <person name="Barry K."/>
            <person name="Miller A.N."/>
            <person name="Grigoriev I.V."/>
            <person name="Debuchy R."/>
            <person name="Gladieux P."/>
            <person name="Thoren M.H."/>
            <person name="Johannesson H."/>
        </authorList>
    </citation>
    <scope>NUCLEOTIDE SEQUENCE</scope>
    <source>
        <strain evidence="3">SMH2532-1</strain>
    </source>
</reference>
<gene>
    <name evidence="3" type="ORF">B0T16DRAFT_332564</name>
</gene>
<feature type="compositionally biased region" description="Pro residues" evidence="1">
    <location>
        <begin position="337"/>
        <end position="350"/>
    </location>
</feature>
<sequence length="606" mass="67930">MSGIEVAGLVLGAFPVAIWALERYRDVARVMGFWYEIRLEYQRSSNELKFHRLSFVRNLKQLLLPIVSDDSQLKRLIDDPGGDAWKDPAIQTALQTRLQDSYGLYLDILHEMERVMHDLNKELATDSDKVQSNLKDAQTTRTRGLAASRFKQSFDRSNRSYQAFRVKFSVGEQTRTQLFAEFQTYNDRLEKLVASSDIVSELEDARQKNKPSSEPATTAITRFWRNADKLYRAFFAAWTCGCRDHHCAQLVLQHRSSPADRDFSLHLASGTERGGSNHIWSTCSLMIRTLEKVPPNLVERLSEISLQGSERSLPAASSSAHRAKRPAKSVRFGISPEPSPTLPPSPPPSIHTPTISSDIITNLCHTLDSGISSITPSSLDSEPIGYLVVETSDIRFAIHPTPDASMIVNHSHISLFELLSGDQRPSLTRRQRYRLSLVLASSFVQLKDTAWLQRPWDKRNVHFTSSNRREDTPNLDSPFIISRFGDSEPSRITWSGATQPGGHDVAGIACLGILLLELCFGRLIENHPSRPVLPDGVGGDSMRAALDLIAALEWLKDVNDEAGADYTEAVEWCLAGCRTLPSDGSWRKLMVERVVVPLENCYKYLG</sequence>
<evidence type="ECO:0000259" key="2">
    <source>
        <dbReference type="Pfam" id="PF24476"/>
    </source>
</evidence>
<organism evidence="3 4">
    <name type="scientific">Cercophora newfieldiana</name>
    <dbReference type="NCBI Taxonomy" id="92897"/>
    <lineage>
        <taxon>Eukaryota</taxon>
        <taxon>Fungi</taxon>
        <taxon>Dikarya</taxon>
        <taxon>Ascomycota</taxon>
        <taxon>Pezizomycotina</taxon>
        <taxon>Sordariomycetes</taxon>
        <taxon>Sordariomycetidae</taxon>
        <taxon>Sordariales</taxon>
        <taxon>Lasiosphaeriaceae</taxon>
        <taxon>Cercophora</taxon>
    </lineage>
</organism>
<dbReference type="PANTHER" id="PTHR35186:SF4">
    <property type="entry name" value="PRION-INHIBITION AND PROPAGATION HELO DOMAIN-CONTAINING PROTEIN"/>
    <property type="match status" value="1"/>
</dbReference>
<evidence type="ECO:0000256" key="1">
    <source>
        <dbReference type="SAM" id="MobiDB-lite"/>
    </source>
</evidence>
<name>A0AA39Y1Y7_9PEZI</name>
<keyword evidence="4" id="KW-1185">Reference proteome</keyword>